<evidence type="ECO:0000313" key="1">
    <source>
        <dbReference type="EMBL" id="QHL91691.1"/>
    </source>
</evidence>
<accession>A0A7Z2NYC4</accession>
<dbReference type="AlphaFoldDB" id="A0A7Z2NYC4"/>
<organism evidence="1 2">
    <name type="scientific">Sphingomonas changnyeongensis</name>
    <dbReference type="NCBI Taxonomy" id="2698679"/>
    <lineage>
        <taxon>Bacteria</taxon>
        <taxon>Pseudomonadati</taxon>
        <taxon>Pseudomonadota</taxon>
        <taxon>Alphaproteobacteria</taxon>
        <taxon>Sphingomonadales</taxon>
        <taxon>Sphingomonadaceae</taxon>
        <taxon>Sphingomonas</taxon>
    </lineage>
</organism>
<dbReference type="Proteomes" id="UP000464468">
    <property type="component" value="Chromosome"/>
</dbReference>
<dbReference type="KEGG" id="schy:GVO57_13915"/>
<dbReference type="RefSeq" id="WP_160593727.1">
    <property type="nucleotide sequence ID" value="NZ_CP047895.1"/>
</dbReference>
<evidence type="ECO:0000313" key="2">
    <source>
        <dbReference type="Proteomes" id="UP000464468"/>
    </source>
</evidence>
<reference evidence="1 2" key="1">
    <citation type="submission" date="2020-01" db="EMBL/GenBank/DDBJ databases">
        <title>Sphingomonas sp. C33 whole genome sequece.</title>
        <authorList>
            <person name="Park C."/>
        </authorList>
    </citation>
    <scope>NUCLEOTIDE SEQUENCE [LARGE SCALE GENOMIC DNA]</scope>
    <source>
        <strain evidence="1 2">C33</strain>
    </source>
</reference>
<dbReference type="EMBL" id="CP047895">
    <property type="protein sequence ID" value="QHL91691.1"/>
    <property type="molecule type" value="Genomic_DNA"/>
</dbReference>
<proteinExistence type="predicted"/>
<sequence>MKKVIKVAAALLLLAAEGDTQPLVQIAKTVADADCDFNEVRVSPGENYVAVWDDVLL</sequence>
<keyword evidence="2" id="KW-1185">Reference proteome</keyword>
<gene>
    <name evidence="1" type="ORF">GVO57_13915</name>
</gene>
<name>A0A7Z2NYC4_9SPHN</name>
<protein>
    <submittedName>
        <fullName evidence="1">Uncharacterized protein</fullName>
    </submittedName>
</protein>